<dbReference type="InterPro" id="IPR050202">
    <property type="entry name" value="Cyt/Deoxycyt_deaminase"/>
</dbReference>
<dbReference type="EC" id="3.5.4.5" evidence="4 14"/>
<feature type="domain" description="CMP/dCMP-type deaminase" evidence="15">
    <location>
        <begin position="1"/>
        <end position="126"/>
    </location>
</feature>
<dbReference type="NCBIfam" id="TIGR01354">
    <property type="entry name" value="cyt_deam_tetra"/>
    <property type="match status" value="1"/>
</dbReference>
<comment type="catalytic activity">
    <reaction evidence="11 14">
        <text>cytidine + H2O + H(+) = uridine + NH4(+)</text>
        <dbReference type="Rhea" id="RHEA:16069"/>
        <dbReference type="ChEBI" id="CHEBI:15377"/>
        <dbReference type="ChEBI" id="CHEBI:15378"/>
        <dbReference type="ChEBI" id="CHEBI:16704"/>
        <dbReference type="ChEBI" id="CHEBI:17562"/>
        <dbReference type="ChEBI" id="CHEBI:28938"/>
        <dbReference type="EC" id="3.5.4.5"/>
    </reaction>
</comment>
<dbReference type="InterPro" id="IPR016192">
    <property type="entry name" value="APOBEC/CMP_deaminase_Zn-bd"/>
</dbReference>
<dbReference type="CDD" id="cd01283">
    <property type="entry name" value="cytidine_deaminase"/>
    <property type="match status" value="1"/>
</dbReference>
<evidence type="ECO:0000256" key="14">
    <source>
        <dbReference type="RuleBase" id="RU364006"/>
    </source>
</evidence>
<dbReference type="Gene3D" id="3.40.140.10">
    <property type="entry name" value="Cytidine Deaminase, domain 2"/>
    <property type="match status" value="1"/>
</dbReference>
<accession>A0A1H0VD12</accession>
<dbReference type="PROSITE" id="PS00903">
    <property type="entry name" value="CYT_DCMP_DEAMINASES_1"/>
    <property type="match status" value="1"/>
</dbReference>
<dbReference type="EMBL" id="FNJQ01000050">
    <property type="protein sequence ID" value="SDP75976.1"/>
    <property type="molecule type" value="Genomic_DNA"/>
</dbReference>
<dbReference type="PROSITE" id="PS51747">
    <property type="entry name" value="CYT_DCMP_DEAMINASES_2"/>
    <property type="match status" value="1"/>
</dbReference>
<evidence type="ECO:0000256" key="8">
    <source>
        <dbReference type="ARBA" id="ARBA00022833"/>
    </source>
</evidence>
<dbReference type="FunFam" id="3.40.140.10:FF:000008">
    <property type="entry name" value="Cytidine deaminase"/>
    <property type="match status" value="1"/>
</dbReference>
<dbReference type="GO" id="GO:0042802">
    <property type="term" value="F:identical protein binding"/>
    <property type="evidence" value="ECO:0007669"/>
    <property type="project" value="UniProtKB-ARBA"/>
</dbReference>
<evidence type="ECO:0000256" key="5">
    <source>
        <dbReference type="ARBA" id="ARBA00018266"/>
    </source>
</evidence>
<dbReference type="InterPro" id="IPR016193">
    <property type="entry name" value="Cytidine_deaminase-like"/>
</dbReference>
<comment type="catalytic activity">
    <reaction evidence="10 14">
        <text>2'-deoxycytidine + H2O + H(+) = 2'-deoxyuridine + NH4(+)</text>
        <dbReference type="Rhea" id="RHEA:13433"/>
        <dbReference type="ChEBI" id="CHEBI:15377"/>
        <dbReference type="ChEBI" id="CHEBI:15378"/>
        <dbReference type="ChEBI" id="CHEBI:15698"/>
        <dbReference type="ChEBI" id="CHEBI:16450"/>
        <dbReference type="ChEBI" id="CHEBI:28938"/>
        <dbReference type="EC" id="3.5.4.5"/>
    </reaction>
</comment>
<comment type="similarity">
    <text evidence="3 14">Belongs to the cytidine and deoxycytidylate deaminase family.</text>
</comment>
<organism evidence="16 17">
    <name type="scientific">Selenomonas ruminantium</name>
    <dbReference type="NCBI Taxonomy" id="971"/>
    <lineage>
        <taxon>Bacteria</taxon>
        <taxon>Bacillati</taxon>
        <taxon>Bacillota</taxon>
        <taxon>Negativicutes</taxon>
        <taxon>Selenomonadales</taxon>
        <taxon>Selenomonadaceae</taxon>
        <taxon>Selenomonas</taxon>
    </lineage>
</organism>
<dbReference type="GO" id="GO:0072527">
    <property type="term" value="P:pyrimidine-containing compound metabolic process"/>
    <property type="evidence" value="ECO:0007669"/>
    <property type="project" value="UniProtKB-ARBA"/>
</dbReference>
<evidence type="ECO:0000256" key="11">
    <source>
        <dbReference type="ARBA" id="ARBA00049558"/>
    </source>
</evidence>
<dbReference type="GO" id="GO:0008270">
    <property type="term" value="F:zinc ion binding"/>
    <property type="evidence" value="ECO:0007669"/>
    <property type="project" value="UniProtKB-UniRule"/>
</dbReference>
<comment type="cofactor">
    <cofactor evidence="1 13 14">
        <name>Zn(2+)</name>
        <dbReference type="ChEBI" id="CHEBI:29105"/>
    </cofactor>
</comment>
<evidence type="ECO:0000259" key="15">
    <source>
        <dbReference type="PROSITE" id="PS51747"/>
    </source>
</evidence>
<evidence type="ECO:0000256" key="13">
    <source>
        <dbReference type="PIRSR" id="PIRSR606262-3"/>
    </source>
</evidence>
<evidence type="ECO:0000313" key="16">
    <source>
        <dbReference type="EMBL" id="SDP75976.1"/>
    </source>
</evidence>
<keyword evidence="8 13" id="KW-0862">Zinc</keyword>
<protein>
    <recommendedName>
        <fullName evidence="5 14">Cytidine deaminase</fullName>
        <ecNumber evidence="4 14">3.5.4.5</ecNumber>
    </recommendedName>
    <alternativeName>
        <fullName evidence="9 14">Cytidine aminohydrolase</fullName>
    </alternativeName>
</protein>
<comment type="function">
    <text evidence="2 14">This enzyme scavenges exogenous and endogenous cytidine and 2'-deoxycytidine for UMP synthesis.</text>
</comment>
<evidence type="ECO:0000256" key="6">
    <source>
        <dbReference type="ARBA" id="ARBA00022723"/>
    </source>
</evidence>
<dbReference type="Proteomes" id="UP000182412">
    <property type="component" value="Unassembled WGS sequence"/>
</dbReference>
<proteinExistence type="inferred from homology"/>
<gene>
    <name evidence="16" type="ORF">SAMN05216366_1508</name>
</gene>
<dbReference type="AlphaFoldDB" id="A0A1H0VD12"/>
<dbReference type="Pfam" id="PF00383">
    <property type="entry name" value="dCMP_cyt_deam_1"/>
    <property type="match status" value="1"/>
</dbReference>
<evidence type="ECO:0000256" key="2">
    <source>
        <dbReference type="ARBA" id="ARBA00003949"/>
    </source>
</evidence>
<evidence type="ECO:0000256" key="1">
    <source>
        <dbReference type="ARBA" id="ARBA00001947"/>
    </source>
</evidence>
<evidence type="ECO:0000256" key="10">
    <source>
        <dbReference type="ARBA" id="ARBA00049252"/>
    </source>
</evidence>
<dbReference type="PANTHER" id="PTHR11644">
    <property type="entry name" value="CYTIDINE DEAMINASE"/>
    <property type="match status" value="1"/>
</dbReference>
<keyword evidence="7 14" id="KW-0378">Hydrolase</keyword>
<dbReference type="GO" id="GO:0005829">
    <property type="term" value="C:cytosol"/>
    <property type="evidence" value="ECO:0007669"/>
    <property type="project" value="TreeGrafter"/>
</dbReference>
<feature type="binding site" evidence="13">
    <location>
        <position position="53"/>
    </location>
    <ligand>
        <name>Zn(2+)</name>
        <dbReference type="ChEBI" id="CHEBI:29105"/>
        <note>catalytic</note>
    </ligand>
</feature>
<evidence type="ECO:0000313" key="17">
    <source>
        <dbReference type="Proteomes" id="UP000182412"/>
    </source>
</evidence>
<feature type="binding site" evidence="13">
    <location>
        <position position="89"/>
    </location>
    <ligand>
        <name>Zn(2+)</name>
        <dbReference type="ChEBI" id="CHEBI:29105"/>
        <note>catalytic</note>
    </ligand>
</feature>
<dbReference type="OrthoDB" id="9795347at2"/>
<dbReference type="PANTHER" id="PTHR11644:SF2">
    <property type="entry name" value="CYTIDINE DEAMINASE"/>
    <property type="match status" value="1"/>
</dbReference>
<evidence type="ECO:0000256" key="12">
    <source>
        <dbReference type="PIRSR" id="PIRSR606262-1"/>
    </source>
</evidence>
<evidence type="ECO:0000256" key="9">
    <source>
        <dbReference type="ARBA" id="ARBA00032005"/>
    </source>
</evidence>
<dbReference type="InterPro" id="IPR006262">
    <property type="entry name" value="Cyt_deam_tetra"/>
</dbReference>
<dbReference type="GO" id="GO:0055086">
    <property type="term" value="P:nucleobase-containing small molecule metabolic process"/>
    <property type="evidence" value="ECO:0007669"/>
    <property type="project" value="UniProtKB-ARBA"/>
</dbReference>
<keyword evidence="6 13" id="KW-0479">Metal-binding</keyword>
<evidence type="ECO:0000256" key="3">
    <source>
        <dbReference type="ARBA" id="ARBA00006576"/>
    </source>
</evidence>
<sequence>MEDKELIAAAKKYREFSYSPYSKFKVGAAVLTKKGNVYGGCNVENSSFPMTNCAERTAIFKAVSEGEREFEAIALIADTPEPCSPCGACRQVMVEFKIPKIIMANMKGDVQVVTLEELMPYAFTEF</sequence>
<dbReference type="NCBIfam" id="NF004064">
    <property type="entry name" value="PRK05578.1"/>
    <property type="match status" value="1"/>
</dbReference>
<dbReference type="GO" id="GO:0004126">
    <property type="term" value="F:cytidine deaminase activity"/>
    <property type="evidence" value="ECO:0007669"/>
    <property type="project" value="UniProtKB-UniRule"/>
</dbReference>
<name>A0A1H0VD12_SELRU</name>
<feature type="active site" description="Proton donor" evidence="12">
    <location>
        <position position="55"/>
    </location>
</feature>
<dbReference type="RefSeq" id="WP_074573544.1">
    <property type="nucleotide sequence ID" value="NZ_FNJQ01000050.1"/>
</dbReference>
<dbReference type="InterPro" id="IPR002125">
    <property type="entry name" value="CMP_dCMP_dom"/>
</dbReference>
<feature type="binding site" evidence="13">
    <location>
        <position position="86"/>
    </location>
    <ligand>
        <name>Zn(2+)</name>
        <dbReference type="ChEBI" id="CHEBI:29105"/>
        <note>catalytic</note>
    </ligand>
</feature>
<evidence type="ECO:0000256" key="7">
    <source>
        <dbReference type="ARBA" id="ARBA00022801"/>
    </source>
</evidence>
<evidence type="ECO:0000256" key="4">
    <source>
        <dbReference type="ARBA" id="ARBA00012783"/>
    </source>
</evidence>
<reference evidence="16 17" key="1">
    <citation type="submission" date="2016-10" db="EMBL/GenBank/DDBJ databases">
        <authorList>
            <person name="de Groot N.N."/>
        </authorList>
    </citation>
    <scope>NUCLEOTIDE SEQUENCE [LARGE SCALE GENOMIC DNA]</scope>
    <source>
        <strain evidence="16 17">S137</strain>
    </source>
</reference>
<dbReference type="SUPFAM" id="SSF53927">
    <property type="entry name" value="Cytidine deaminase-like"/>
    <property type="match status" value="1"/>
</dbReference>